<organism evidence="5 6">
    <name type="scientific">Rhodovibrio sodomensis</name>
    <dbReference type="NCBI Taxonomy" id="1088"/>
    <lineage>
        <taxon>Bacteria</taxon>
        <taxon>Pseudomonadati</taxon>
        <taxon>Pseudomonadota</taxon>
        <taxon>Alphaproteobacteria</taxon>
        <taxon>Rhodospirillales</taxon>
        <taxon>Rhodovibrionaceae</taxon>
        <taxon>Rhodovibrio</taxon>
    </lineage>
</organism>
<evidence type="ECO:0000256" key="1">
    <source>
        <dbReference type="ARBA" id="ARBA00022763"/>
    </source>
</evidence>
<comment type="caution">
    <text evidence="5">The sequence shown here is derived from an EMBL/GenBank/DDBJ whole genome shotgun (WGS) entry which is preliminary data.</text>
</comment>
<keyword evidence="2" id="KW-0378">Hydrolase</keyword>
<protein>
    <recommendedName>
        <fullName evidence="4">Uracil-DNA glycosylase-like domain-containing protein</fullName>
    </recommendedName>
</protein>
<feature type="domain" description="Uracil-DNA glycosylase-like" evidence="4">
    <location>
        <begin position="4"/>
        <end position="153"/>
    </location>
</feature>
<keyword evidence="3" id="KW-0234">DNA repair</keyword>
<dbReference type="InterPro" id="IPR005122">
    <property type="entry name" value="Uracil-DNA_glycosylase-like"/>
</dbReference>
<dbReference type="Proteomes" id="UP001296873">
    <property type="component" value="Unassembled WGS sequence"/>
</dbReference>
<proteinExistence type="predicted"/>
<keyword evidence="1" id="KW-0227">DNA damage</keyword>
<dbReference type="SUPFAM" id="SSF52141">
    <property type="entry name" value="Uracil-DNA glycosylase-like"/>
    <property type="match status" value="1"/>
</dbReference>
<dbReference type="PANTHER" id="PTHR12159">
    <property type="entry name" value="G/T AND G/U MISMATCH-SPECIFIC DNA GLYCOSYLASE"/>
    <property type="match status" value="1"/>
</dbReference>
<reference evidence="5 6" key="1">
    <citation type="journal article" date="2020" name="Microorganisms">
        <title>Osmotic Adaptation and Compatible Solute Biosynthesis of Phototrophic Bacteria as Revealed from Genome Analyses.</title>
        <authorList>
            <person name="Imhoff J.F."/>
            <person name="Rahn T."/>
            <person name="Kunzel S."/>
            <person name="Keller A."/>
            <person name="Neulinger S.C."/>
        </authorList>
    </citation>
    <scope>NUCLEOTIDE SEQUENCE [LARGE SCALE GENOMIC DNA]</scope>
    <source>
        <strain evidence="5 6">DSM 9895</strain>
    </source>
</reference>
<sequence>MLPDILAPELDVVFCGSAAGAVSARVGAYYAGPGNRFWPSLAAVGLTPVELPPERCRELPHYGLGLTDLCQRASGADADLPQDADDPAALDAKIRRYRPRVLAFVGKRSAKAFLNARHVDVGRQAASPFPATELFVLPSPSGAARGSWDIQPWHALAAQVGRQPPGAPGSRR</sequence>
<keyword evidence="6" id="KW-1185">Reference proteome</keyword>
<dbReference type="InterPro" id="IPR015637">
    <property type="entry name" value="MUG/TDG"/>
</dbReference>
<evidence type="ECO:0000313" key="5">
    <source>
        <dbReference type="EMBL" id="MBK1670774.1"/>
    </source>
</evidence>
<dbReference type="EMBL" id="NRRL01000116">
    <property type="protein sequence ID" value="MBK1670774.1"/>
    <property type="molecule type" value="Genomic_DNA"/>
</dbReference>
<name>A0ABS1DM18_9PROT</name>
<dbReference type="InterPro" id="IPR036895">
    <property type="entry name" value="Uracil-DNA_glycosylase-like_sf"/>
</dbReference>
<accession>A0ABS1DM18</accession>
<evidence type="ECO:0000259" key="4">
    <source>
        <dbReference type="Pfam" id="PF03167"/>
    </source>
</evidence>
<dbReference type="Gene3D" id="3.40.470.10">
    <property type="entry name" value="Uracil-DNA glycosylase-like domain"/>
    <property type="match status" value="1"/>
</dbReference>
<evidence type="ECO:0000256" key="2">
    <source>
        <dbReference type="ARBA" id="ARBA00022801"/>
    </source>
</evidence>
<evidence type="ECO:0000256" key="3">
    <source>
        <dbReference type="ARBA" id="ARBA00023204"/>
    </source>
</evidence>
<gene>
    <name evidence="5" type="ORF">CKO28_22410</name>
</gene>
<evidence type="ECO:0000313" key="6">
    <source>
        <dbReference type="Proteomes" id="UP001296873"/>
    </source>
</evidence>
<dbReference type="CDD" id="cd10028">
    <property type="entry name" value="UDG-F2_TDG_MUG"/>
    <property type="match status" value="1"/>
</dbReference>
<dbReference type="PANTHER" id="PTHR12159:SF9">
    <property type="entry name" value="G_T MISMATCH-SPECIFIC THYMINE DNA GLYCOSYLASE"/>
    <property type="match status" value="1"/>
</dbReference>
<dbReference type="Pfam" id="PF03167">
    <property type="entry name" value="UDG"/>
    <property type="match status" value="1"/>
</dbReference>